<protein>
    <submittedName>
        <fullName evidence="2">Uncharacterized protein</fullName>
    </submittedName>
</protein>
<reference evidence="2 3" key="1">
    <citation type="submission" date="2023-11" db="EMBL/GenBank/DDBJ databases">
        <authorList>
            <person name="Okamura Y."/>
        </authorList>
    </citation>
    <scope>NUCLEOTIDE SEQUENCE [LARGE SCALE GENOMIC DNA]</scope>
</reference>
<evidence type="ECO:0000313" key="3">
    <source>
        <dbReference type="Proteomes" id="UP001497472"/>
    </source>
</evidence>
<gene>
    <name evidence="2" type="ORF">LNINA_LOCUS14719</name>
</gene>
<dbReference type="AlphaFoldDB" id="A0AAV1K4H7"/>
<sequence length="177" mass="20347">MNGCGRQRVSRRRVGRPRSDVRRAARPERDWARDSRLRAPTAPIDQVSVGSIRRGRVGSGVSDGFRGLVTSPRDARAPTGGRTASREVVLSYDKGSQFGQEKIKLDHTSQQIYIEIRCSIYRKYQPKEPSSLHINQISGNFWLQTLRSDVYERYSFRAVRSVESYEVRSAYTLRIRR</sequence>
<comment type="caution">
    <text evidence="2">The sequence shown here is derived from an EMBL/GenBank/DDBJ whole genome shotgun (WGS) entry which is preliminary data.</text>
</comment>
<name>A0AAV1K4H7_9NEOP</name>
<feature type="region of interest" description="Disordered" evidence="1">
    <location>
        <begin position="1"/>
        <end position="37"/>
    </location>
</feature>
<feature type="compositionally biased region" description="Basic and acidic residues" evidence="1">
    <location>
        <begin position="17"/>
        <end position="37"/>
    </location>
</feature>
<accession>A0AAV1K4H7</accession>
<feature type="region of interest" description="Disordered" evidence="1">
    <location>
        <begin position="63"/>
        <end position="83"/>
    </location>
</feature>
<dbReference type="EMBL" id="CAVLEF010000280">
    <property type="protein sequence ID" value="CAK1555937.1"/>
    <property type="molecule type" value="Genomic_DNA"/>
</dbReference>
<proteinExistence type="predicted"/>
<keyword evidence="3" id="KW-1185">Reference proteome</keyword>
<organism evidence="2 3">
    <name type="scientific">Leptosia nina</name>
    <dbReference type="NCBI Taxonomy" id="320188"/>
    <lineage>
        <taxon>Eukaryota</taxon>
        <taxon>Metazoa</taxon>
        <taxon>Ecdysozoa</taxon>
        <taxon>Arthropoda</taxon>
        <taxon>Hexapoda</taxon>
        <taxon>Insecta</taxon>
        <taxon>Pterygota</taxon>
        <taxon>Neoptera</taxon>
        <taxon>Endopterygota</taxon>
        <taxon>Lepidoptera</taxon>
        <taxon>Glossata</taxon>
        <taxon>Ditrysia</taxon>
        <taxon>Papilionoidea</taxon>
        <taxon>Pieridae</taxon>
        <taxon>Pierinae</taxon>
        <taxon>Leptosia</taxon>
    </lineage>
</organism>
<evidence type="ECO:0000313" key="2">
    <source>
        <dbReference type="EMBL" id="CAK1555937.1"/>
    </source>
</evidence>
<dbReference type="Proteomes" id="UP001497472">
    <property type="component" value="Unassembled WGS sequence"/>
</dbReference>
<evidence type="ECO:0000256" key="1">
    <source>
        <dbReference type="SAM" id="MobiDB-lite"/>
    </source>
</evidence>